<dbReference type="InterPro" id="IPR027417">
    <property type="entry name" value="P-loop_NTPase"/>
</dbReference>
<organism evidence="3 4">
    <name type="scientific">Ophiocordyceps australis</name>
    <dbReference type="NCBI Taxonomy" id="1399860"/>
    <lineage>
        <taxon>Eukaryota</taxon>
        <taxon>Fungi</taxon>
        <taxon>Dikarya</taxon>
        <taxon>Ascomycota</taxon>
        <taxon>Pezizomycotina</taxon>
        <taxon>Sordariomycetes</taxon>
        <taxon>Hypocreomycetidae</taxon>
        <taxon>Hypocreales</taxon>
        <taxon>Ophiocordycipitaceae</taxon>
        <taxon>Ophiocordyceps</taxon>
    </lineage>
</organism>
<dbReference type="Gene3D" id="3.40.50.1580">
    <property type="entry name" value="Nucleoside phosphorylase domain"/>
    <property type="match status" value="1"/>
</dbReference>
<dbReference type="Gene3D" id="1.25.40.10">
    <property type="entry name" value="Tetratricopeptide repeat domain"/>
    <property type="match status" value="2"/>
</dbReference>
<evidence type="ECO:0000313" key="4">
    <source>
        <dbReference type="Proteomes" id="UP000226192"/>
    </source>
</evidence>
<dbReference type="InterPro" id="IPR011990">
    <property type="entry name" value="TPR-like_helical_dom_sf"/>
</dbReference>
<keyword evidence="4" id="KW-1185">Reference proteome</keyword>
<gene>
    <name evidence="3" type="ORF">CDD81_4116</name>
</gene>
<comment type="caution">
    <text evidence="3">The sequence shown here is derived from an EMBL/GenBank/DDBJ whole genome shotgun (WGS) entry which is preliminary data.</text>
</comment>
<reference evidence="3 4" key="1">
    <citation type="submission" date="2017-06" db="EMBL/GenBank/DDBJ databases">
        <title>Ant-infecting Ophiocordyceps genomes reveal a high diversity of potential behavioral manipulation genes and a possible major role for enterotoxins.</title>
        <authorList>
            <person name="De Bekker C."/>
            <person name="Evans H.C."/>
            <person name="Brachmann A."/>
            <person name="Hughes D.P."/>
        </authorList>
    </citation>
    <scope>NUCLEOTIDE SEQUENCE [LARGE SCALE GENOMIC DNA]</scope>
    <source>
        <strain evidence="3 4">Map64</strain>
    </source>
</reference>
<dbReference type="PANTHER" id="PTHR46082">
    <property type="entry name" value="ATP/GTP-BINDING PROTEIN-RELATED"/>
    <property type="match status" value="1"/>
</dbReference>
<keyword evidence="1" id="KW-0175">Coiled coil</keyword>
<proteinExistence type="predicted"/>
<dbReference type="InterPro" id="IPR000845">
    <property type="entry name" value="Nucleoside_phosphorylase_d"/>
</dbReference>
<dbReference type="AlphaFoldDB" id="A0A2C5Y5A8"/>
<dbReference type="SUPFAM" id="SSF53167">
    <property type="entry name" value="Purine and uridine phosphorylases"/>
    <property type="match status" value="1"/>
</dbReference>
<evidence type="ECO:0000313" key="3">
    <source>
        <dbReference type="EMBL" id="PHH64675.1"/>
    </source>
</evidence>
<dbReference type="Pfam" id="PF13374">
    <property type="entry name" value="TPR_10"/>
    <property type="match status" value="2"/>
</dbReference>
<evidence type="ECO:0000259" key="2">
    <source>
        <dbReference type="Pfam" id="PF01048"/>
    </source>
</evidence>
<dbReference type="EMBL" id="NJET01000027">
    <property type="protein sequence ID" value="PHH64675.1"/>
    <property type="molecule type" value="Genomic_DNA"/>
</dbReference>
<dbReference type="Proteomes" id="UP000226192">
    <property type="component" value="Unassembled WGS sequence"/>
</dbReference>
<dbReference type="SUPFAM" id="SSF48452">
    <property type="entry name" value="TPR-like"/>
    <property type="match status" value="1"/>
</dbReference>
<name>A0A2C5Y5A8_9HYPO</name>
<feature type="coiled-coil region" evidence="1">
    <location>
        <begin position="858"/>
        <end position="892"/>
    </location>
</feature>
<protein>
    <recommendedName>
        <fullName evidence="2">Nucleoside phosphorylase domain-containing protein</fullName>
    </recommendedName>
</protein>
<dbReference type="Pfam" id="PF01048">
    <property type="entry name" value="PNP_UDP_1"/>
    <property type="match status" value="1"/>
</dbReference>
<sequence length="960" mass="107546">MYGYSSSPTDPIPGQGRDDFEIAIICALTLEANAVQALFEHHWDHDGPPFGKAAGDANAYSTGYLGHHDVVLAYLPGMGKANAAAVTASFRASFPNIKLALVVGVCGVAPFVPETKDEIILGDVIISDGIVQYDFGRLFPEGFVRKDTLLDSLPKPNMEICALSTKLKTLHGQKLLRENMAHSLDRLRMTRELKATYPGVKQDRLYESSYRHVGDKKTCQECGCSGPLVSRCRLEQDTPQPAVHFGLMASGDKVIKAGLERDDLVRRENVIGFEMEGAGVCGTLPCVVIKGACDYADSHKTKAWQNYAAATAAACAKAFLDEWVPSVIPNKALPLLQKDEASQQSTGPWFLVPFPKNDAFVGRSCILDQLQQFVGKSRPPVSLFGLGGIGKTQIALAHVYWLLDKYPDMSVFWVYAANAARFRQSFNAIAHECKIPGYDDPKRDMLLVVKEWLEKENRGQWLMVIDNADDMELFFPSTASTADTTSSSGGLARHLPDCKNGDVLITTRNKKVAVRFSKERRTIEVNHMGEDESRNLLHTILHDVEPTDAELSKLSSQLEHLPLALVQAAAYINENSMTMKSYLELLGENESNVAQLLSEDFEASGRDPESMHAVAKTWMLSFRMIEKQDTLAASLLSLMGLLDRQAIPQEFLSHYNARGYKPGPKSNVELNKSIGLLKAFSLISISHGKQNTLDMHRLVQLVTQQWLISNGKMSDFRRAAMLIISVTPPSWGHQDRAMCEACLPHAKALLNMNTLELKGQEETEALLCHHLAEFLYYKGQYNDAEKLCAKSLKFYEIKGPEHIMTLDNQENLAMIYSALGRWSEAEQIRVKTREVRTRVQGEEHPGTLSVMNNLAMTYRQQGRLKEAEELQIKEAEELLEAEKLQEHVFEERKKELGEKHPFTLKNMHNLAWIWYETGRVAQGRALMQDCIRYRQMTLGQEHHSTQLSISMMEEWEKKGP</sequence>
<evidence type="ECO:0000256" key="1">
    <source>
        <dbReference type="SAM" id="Coils"/>
    </source>
</evidence>
<accession>A0A2C5Y5A8</accession>
<dbReference type="PANTHER" id="PTHR46082:SF6">
    <property type="entry name" value="AAA+ ATPASE DOMAIN-CONTAINING PROTEIN-RELATED"/>
    <property type="match status" value="1"/>
</dbReference>
<dbReference type="GO" id="GO:0003824">
    <property type="term" value="F:catalytic activity"/>
    <property type="evidence" value="ECO:0007669"/>
    <property type="project" value="InterPro"/>
</dbReference>
<dbReference type="Gene3D" id="3.40.50.300">
    <property type="entry name" value="P-loop containing nucleotide triphosphate hydrolases"/>
    <property type="match status" value="1"/>
</dbReference>
<dbReference type="InterPro" id="IPR035994">
    <property type="entry name" value="Nucleoside_phosphorylase_sf"/>
</dbReference>
<dbReference type="InterPro" id="IPR053137">
    <property type="entry name" value="NLR-like"/>
</dbReference>
<feature type="domain" description="Nucleoside phosphorylase" evidence="2">
    <location>
        <begin position="21"/>
        <end position="320"/>
    </location>
</feature>
<dbReference type="OrthoDB" id="4925214at2759"/>
<dbReference type="STRING" id="1399860.A0A2C5Y5A8"/>
<dbReference type="SUPFAM" id="SSF52540">
    <property type="entry name" value="P-loop containing nucleoside triphosphate hydrolases"/>
    <property type="match status" value="1"/>
</dbReference>
<dbReference type="Pfam" id="PF13424">
    <property type="entry name" value="TPR_12"/>
    <property type="match status" value="1"/>
</dbReference>
<dbReference type="GO" id="GO:0009116">
    <property type="term" value="P:nucleoside metabolic process"/>
    <property type="evidence" value="ECO:0007669"/>
    <property type="project" value="InterPro"/>
</dbReference>